<evidence type="ECO:0000259" key="1">
    <source>
        <dbReference type="PROSITE" id="PS50042"/>
    </source>
</evidence>
<dbReference type="RefSeq" id="XP_035824297.1">
    <property type="nucleotide sequence ID" value="XM_035968404.1"/>
</dbReference>
<dbReference type="Gene3D" id="2.60.120.10">
    <property type="entry name" value="Jelly Rolls"/>
    <property type="match status" value="2"/>
</dbReference>
<dbReference type="GeneID" id="101857073"/>
<dbReference type="Proteomes" id="UP000694888">
    <property type="component" value="Unplaced"/>
</dbReference>
<sequence length="157" mass="17544">MSYPRVDGGVKAGKSFGEIALISDNCVRNASIISDVESDLLVIHRDLFNTYMKASQVAEYEEKRDFVDGCSLFHGWNTKFRGLLEMSLRKEVFPYGAVIVQQGAPVTGLVFILSGQAKLIMEPAKHEVQFAEIMKKKDLLAPKQKRRDGLAKEEVHG</sequence>
<name>A0ABM1VPF5_APLCA</name>
<feature type="domain" description="Cyclic nucleotide-binding" evidence="1">
    <location>
        <begin position="72"/>
        <end position="133"/>
    </location>
</feature>
<dbReference type="InterPro" id="IPR000595">
    <property type="entry name" value="cNMP-bd_dom"/>
</dbReference>
<gene>
    <name evidence="3" type="primary">LOC101857073</name>
</gene>
<dbReference type="PANTHER" id="PTHR23011:SF28">
    <property type="entry name" value="CYCLIC NUCLEOTIDE-BINDING DOMAIN CONTAINING PROTEIN"/>
    <property type="match status" value="1"/>
</dbReference>
<reference evidence="3" key="1">
    <citation type="submission" date="2025-08" db="UniProtKB">
        <authorList>
            <consortium name="RefSeq"/>
        </authorList>
    </citation>
    <scope>IDENTIFICATION</scope>
</reference>
<organism evidence="2 3">
    <name type="scientific">Aplysia californica</name>
    <name type="common">California sea hare</name>
    <dbReference type="NCBI Taxonomy" id="6500"/>
    <lineage>
        <taxon>Eukaryota</taxon>
        <taxon>Metazoa</taxon>
        <taxon>Spiralia</taxon>
        <taxon>Lophotrochozoa</taxon>
        <taxon>Mollusca</taxon>
        <taxon>Gastropoda</taxon>
        <taxon>Heterobranchia</taxon>
        <taxon>Euthyneura</taxon>
        <taxon>Tectipleura</taxon>
        <taxon>Aplysiida</taxon>
        <taxon>Aplysioidea</taxon>
        <taxon>Aplysiidae</taxon>
        <taxon>Aplysia</taxon>
    </lineage>
</organism>
<dbReference type="SUPFAM" id="SSF51206">
    <property type="entry name" value="cAMP-binding domain-like"/>
    <property type="match status" value="2"/>
</dbReference>
<accession>A0ABM1VPF5</accession>
<dbReference type="PROSITE" id="PS50042">
    <property type="entry name" value="CNMP_BINDING_3"/>
    <property type="match status" value="2"/>
</dbReference>
<dbReference type="InterPro" id="IPR018490">
    <property type="entry name" value="cNMP-bd_dom_sf"/>
</dbReference>
<protein>
    <submittedName>
        <fullName evidence="3">Uncharacterized protein LOC101857073</fullName>
    </submittedName>
</protein>
<evidence type="ECO:0000313" key="3">
    <source>
        <dbReference type="RefSeq" id="XP_035824297.1"/>
    </source>
</evidence>
<keyword evidence="2" id="KW-1185">Reference proteome</keyword>
<proteinExistence type="predicted"/>
<dbReference type="InterPro" id="IPR014710">
    <property type="entry name" value="RmlC-like_jellyroll"/>
</dbReference>
<feature type="domain" description="Cyclic nucleotide-binding" evidence="1">
    <location>
        <begin position="13"/>
        <end position="69"/>
    </location>
</feature>
<evidence type="ECO:0000313" key="2">
    <source>
        <dbReference type="Proteomes" id="UP000694888"/>
    </source>
</evidence>
<feature type="non-terminal residue" evidence="3">
    <location>
        <position position="157"/>
    </location>
</feature>
<dbReference type="PANTHER" id="PTHR23011">
    <property type="entry name" value="CYCLIC NUCLEOTIDE-BINDING DOMAIN CONTAINING PROTEIN"/>
    <property type="match status" value="1"/>
</dbReference>